<dbReference type="Gene3D" id="2.40.420.20">
    <property type="match status" value="1"/>
</dbReference>
<feature type="domain" description="CusB-like beta-barrel" evidence="4">
    <location>
        <begin position="219"/>
        <end position="293"/>
    </location>
</feature>
<name>A0A562TRR7_9SPHI</name>
<sequence length="367" mass="40240">MNIRTIKYSLYTLTACFLIANVISCKSNETNDDVRQPYVIPDSLMRTLIVDTVKTSAITDEIKFNGAVDFNTDKVINVFPLVSGNVSGITVMPGDYVKAGQVLGVVKSSEIANYNASLVNAEANLRLTAKQLDQQKDLYKSGLASQVDITNAEANYEQAVAAKTAAQKILSINGDNKNGEYLIKAPIEGFIVQKNANNGMSIRTDNNTGLFTISDLKDVWVQANVYEENISKVREGEEADVTTIAYPDLVFKGTVDKLMSVLDPTSKVMKMRVVLKNPGYQLKPQMFTTVTVYNKENTQAISISNKDLVFDNSQYYVIILTGKKDVQIRPVSIISINGKTAYIKSGLKPGERVIGSNALLIYGSLNS</sequence>
<dbReference type="OrthoDB" id="9806939at2"/>
<evidence type="ECO:0000256" key="3">
    <source>
        <dbReference type="SAM" id="SignalP"/>
    </source>
</evidence>
<reference evidence="7 8" key="1">
    <citation type="submission" date="2019-07" db="EMBL/GenBank/DDBJ databases">
        <title>Genomic Encyclopedia of Archaeal and Bacterial Type Strains, Phase II (KMG-II): from individual species to whole genera.</title>
        <authorList>
            <person name="Goeker M."/>
        </authorList>
    </citation>
    <scope>NUCLEOTIDE SEQUENCE [LARGE SCALE GENOMIC DNA]</scope>
    <source>
        <strain evidence="7 8">ATCC BAA-1854</strain>
    </source>
</reference>
<dbReference type="Pfam" id="PF25973">
    <property type="entry name" value="BSH_CzcB"/>
    <property type="match status" value="1"/>
</dbReference>
<evidence type="ECO:0000256" key="2">
    <source>
        <dbReference type="ARBA" id="ARBA00022448"/>
    </source>
</evidence>
<dbReference type="GO" id="GO:0022857">
    <property type="term" value="F:transmembrane transporter activity"/>
    <property type="evidence" value="ECO:0007669"/>
    <property type="project" value="InterPro"/>
</dbReference>
<dbReference type="InterPro" id="IPR058792">
    <property type="entry name" value="Beta-barrel_RND_2"/>
</dbReference>
<dbReference type="InterPro" id="IPR058627">
    <property type="entry name" value="MdtA-like_C"/>
</dbReference>
<gene>
    <name evidence="7" type="ORF">JN11_04213</name>
</gene>
<evidence type="ECO:0000256" key="1">
    <source>
        <dbReference type="ARBA" id="ARBA00009477"/>
    </source>
</evidence>
<dbReference type="NCBIfam" id="TIGR01730">
    <property type="entry name" value="RND_mfp"/>
    <property type="match status" value="1"/>
</dbReference>
<dbReference type="GO" id="GO:0060003">
    <property type="term" value="P:copper ion export"/>
    <property type="evidence" value="ECO:0007669"/>
    <property type="project" value="TreeGrafter"/>
</dbReference>
<dbReference type="RefSeq" id="WP_144915699.1">
    <property type="nucleotide sequence ID" value="NZ_VLLI01000014.1"/>
</dbReference>
<accession>A0A562TRR7</accession>
<dbReference type="Pfam" id="PF25967">
    <property type="entry name" value="RND-MFP_C"/>
    <property type="match status" value="1"/>
</dbReference>
<dbReference type="PANTHER" id="PTHR30097">
    <property type="entry name" value="CATION EFFLUX SYSTEM PROTEIN CUSB"/>
    <property type="match status" value="1"/>
</dbReference>
<comment type="caution">
    <text evidence="7">The sequence shown here is derived from an EMBL/GenBank/DDBJ whole genome shotgun (WGS) entry which is preliminary data.</text>
</comment>
<evidence type="ECO:0000259" key="5">
    <source>
        <dbReference type="Pfam" id="PF25967"/>
    </source>
</evidence>
<dbReference type="GO" id="GO:0030313">
    <property type="term" value="C:cell envelope"/>
    <property type="evidence" value="ECO:0007669"/>
    <property type="project" value="TreeGrafter"/>
</dbReference>
<dbReference type="AlphaFoldDB" id="A0A562TRR7"/>
<feature type="domain" description="CzcB-like barrel-sandwich hybrid" evidence="6">
    <location>
        <begin position="75"/>
        <end position="215"/>
    </location>
</feature>
<dbReference type="Gene3D" id="2.40.50.100">
    <property type="match status" value="1"/>
</dbReference>
<evidence type="ECO:0000259" key="6">
    <source>
        <dbReference type="Pfam" id="PF25973"/>
    </source>
</evidence>
<keyword evidence="2" id="KW-0813">Transport</keyword>
<feature type="signal peptide" evidence="3">
    <location>
        <begin position="1"/>
        <end position="20"/>
    </location>
</feature>
<dbReference type="Gene3D" id="2.40.30.170">
    <property type="match status" value="1"/>
</dbReference>
<dbReference type="InterPro" id="IPR051909">
    <property type="entry name" value="MFP_Cation_Efflux"/>
</dbReference>
<proteinExistence type="inferred from homology"/>
<dbReference type="Pfam" id="PF25954">
    <property type="entry name" value="Beta-barrel_RND_2"/>
    <property type="match status" value="1"/>
</dbReference>
<dbReference type="Gene3D" id="1.10.287.470">
    <property type="entry name" value="Helix hairpin bin"/>
    <property type="match status" value="1"/>
</dbReference>
<dbReference type="EMBL" id="VLLI01000014">
    <property type="protein sequence ID" value="TWI95938.1"/>
    <property type="molecule type" value="Genomic_DNA"/>
</dbReference>
<evidence type="ECO:0000313" key="7">
    <source>
        <dbReference type="EMBL" id="TWI95938.1"/>
    </source>
</evidence>
<evidence type="ECO:0000313" key="8">
    <source>
        <dbReference type="Proteomes" id="UP000317010"/>
    </source>
</evidence>
<dbReference type="InterPro" id="IPR006143">
    <property type="entry name" value="RND_pump_MFP"/>
</dbReference>
<keyword evidence="3" id="KW-0732">Signal</keyword>
<keyword evidence="8" id="KW-1185">Reference proteome</keyword>
<dbReference type="GO" id="GO:0015679">
    <property type="term" value="P:plasma membrane copper ion transport"/>
    <property type="evidence" value="ECO:0007669"/>
    <property type="project" value="TreeGrafter"/>
</dbReference>
<dbReference type="SUPFAM" id="SSF111369">
    <property type="entry name" value="HlyD-like secretion proteins"/>
    <property type="match status" value="1"/>
</dbReference>
<comment type="similarity">
    <text evidence="1">Belongs to the membrane fusion protein (MFP) (TC 8.A.1) family.</text>
</comment>
<protein>
    <submittedName>
        <fullName evidence="7">Cobalt-zinc-cadmium efflux system membrane fusion protein</fullName>
    </submittedName>
</protein>
<dbReference type="PANTHER" id="PTHR30097:SF4">
    <property type="entry name" value="SLR6042 PROTEIN"/>
    <property type="match status" value="1"/>
</dbReference>
<evidence type="ECO:0000259" key="4">
    <source>
        <dbReference type="Pfam" id="PF25954"/>
    </source>
</evidence>
<dbReference type="InterPro" id="IPR058647">
    <property type="entry name" value="BSH_CzcB-like"/>
</dbReference>
<dbReference type="GO" id="GO:0016020">
    <property type="term" value="C:membrane"/>
    <property type="evidence" value="ECO:0007669"/>
    <property type="project" value="InterPro"/>
</dbReference>
<dbReference type="Proteomes" id="UP000317010">
    <property type="component" value="Unassembled WGS sequence"/>
</dbReference>
<feature type="chain" id="PRO_5021937109" evidence="3">
    <location>
        <begin position="21"/>
        <end position="367"/>
    </location>
</feature>
<organism evidence="7 8">
    <name type="scientific">Mucilaginibacter frigoritolerans</name>
    <dbReference type="NCBI Taxonomy" id="652788"/>
    <lineage>
        <taxon>Bacteria</taxon>
        <taxon>Pseudomonadati</taxon>
        <taxon>Bacteroidota</taxon>
        <taxon>Sphingobacteriia</taxon>
        <taxon>Sphingobacteriales</taxon>
        <taxon>Sphingobacteriaceae</taxon>
        <taxon>Mucilaginibacter</taxon>
    </lineage>
</organism>
<feature type="domain" description="Multidrug resistance protein MdtA-like C-terminal permuted SH3" evidence="5">
    <location>
        <begin position="313"/>
        <end position="355"/>
    </location>
</feature>
<dbReference type="FunFam" id="2.40.30.170:FF:000010">
    <property type="entry name" value="Efflux RND transporter periplasmic adaptor subunit"/>
    <property type="match status" value="1"/>
</dbReference>